<feature type="compositionally biased region" description="Polar residues" evidence="1">
    <location>
        <begin position="374"/>
        <end position="385"/>
    </location>
</feature>
<keyword evidence="3" id="KW-1185">Reference proteome</keyword>
<comment type="caution">
    <text evidence="2">The sequence shown here is derived from an EMBL/GenBank/DDBJ whole genome shotgun (WGS) entry which is preliminary data.</text>
</comment>
<feature type="compositionally biased region" description="Polar residues" evidence="1">
    <location>
        <begin position="1000"/>
        <end position="1011"/>
    </location>
</feature>
<feature type="region of interest" description="Disordered" evidence="1">
    <location>
        <begin position="74"/>
        <end position="120"/>
    </location>
</feature>
<dbReference type="EMBL" id="BEGY01000059">
    <property type="protein sequence ID" value="GAX81028.1"/>
    <property type="molecule type" value="Genomic_DNA"/>
</dbReference>
<accession>A0A250XD65</accession>
<evidence type="ECO:0000313" key="2">
    <source>
        <dbReference type="EMBL" id="GAX81028.1"/>
    </source>
</evidence>
<feature type="compositionally biased region" description="Polar residues" evidence="1">
    <location>
        <begin position="100"/>
        <end position="120"/>
    </location>
</feature>
<organism evidence="2 3">
    <name type="scientific">Chlamydomonas eustigma</name>
    <dbReference type="NCBI Taxonomy" id="1157962"/>
    <lineage>
        <taxon>Eukaryota</taxon>
        <taxon>Viridiplantae</taxon>
        <taxon>Chlorophyta</taxon>
        <taxon>core chlorophytes</taxon>
        <taxon>Chlorophyceae</taxon>
        <taxon>CS clade</taxon>
        <taxon>Chlamydomonadales</taxon>
        <taxon>Chlamydomonadaceae</taxon>
        <taxon>Chlamydomonas</taxon>
    </lineage>
</organism>
<proteinExistence type="predicted"/>
<feature type="compositionally biased region" description="Polar residues" evidence="1">
    <location>
        <begin position="1019"/>
        <end position="1029"/>
    </location>
</feature>
<dbReference type="Gene3D" id="3.40.850.10">
    <property type="entry name" value="Kinesin motor domain"/>
    <property type="match status" value="1"/>
</dbReference>
<feature type="compositionally biased region" description="Low complexity" evidence="1">
    <location>
        <begin position="472"/>
        <end position="484"/>
    </location>
</feature>
<feature type="region of interest" description="Disordered" evidence="1">
    <location>
        <begin position="1810"/>
        <end position="1840"/>
    </location>
</feature>
<evidence type="ECO:0000256" key="1">
    <source>
        <dbReference type="SAM" id="MobiDB-lite"/>
    </source>
</evidence>
<reference evidence="2 3" key="1">
    <citation type="submission" date="2017-08" db="EMBL/GenBank/DDBJ databases">
        <title>Acidophilic green algal genome provides insights into adaptation to an acidic environment.</title>
        <authorList>
            <person name="Hirooka S."/>
            <person name="Hirose Y."/>
            <person name="Kanesaki Y."/>
            <person name="Higuchi S."/>
            <person name="Fujiwara T."/>
            <person name="Onuma R."/>
            <person name="Era A."/>
            <person name="Ohbayashi R."/>
            <person name="Uzuka A."/>
            <person name="Nozaki H."/>
            <person name="Yoshikawa H."/>
            <person name="Miyagishima S.Y."/>
        </authorList>
    </citation>
    <scope>NUCLEOTIDE SEQUENCE [LARGE SCALE GENOMIC DNA]</scope>
    <source>
        <strain evidence="2 3">NIES-2499</strain>
    </source>
</reference>
<feature type="compositionally biased region" description="Low complexity" evidence="1">
    <location>
        <begin position="615"/>
        <end position="624"/>
    </location>
</feature>
<feature type="compositionally biased region" description="Polar residues" evidence="1">
    <location>
        <begin position="668"/>
        <end position="686"/>
    </location>
</feature>
<feature type="region of interest" description="Disordered" evidence="1">
    <location>
        <begin position="464"/>
        <end position="543"/>
    </location>
</feature>
<feature type="region of interest" description="Disordered" evidence="1">
    <location>
        <begin position="1631"/>
        <end position="1655"/>
    </location>
</feature>
<name>A0A250XD65_9CHLO</name>
<feature type="region of interest" description="Disordered" evidence="1">
    <location>
        <begin position="1"/>
        <end position="22"/>
    </location>
</feature>
<feature type="compositionally biased region" description="Polar residues" evidence="1">
    <location>
        <begin position="523"/>
        <end position="534"/>
    </location>
</feature>
<feature type="region of interest" description="Disordered" evidence="1">
    <location>
        <begin position="1177"/>
        <end position="1203"/>
    </location>
</feature>
<feature type="compositionally biased region" description="Low complexity" evidence="1">
    <location>
        <begin position="1816"/>
        <end position="1826"/>
    </location>
</feature>
<feature type="region of interest" description="Disordered" evidence="1">
    <location>
        <begin position="988"/>
        <end position="1098"/>
    </location>
</feature>
<sequence>MSDQWAGPNGSLKQHLQQQHRLRSRVLRTMNTASSHLNALSNNRATTSSRLMTYGCGSSDAIKLKRQAESLRKSFVSQSSSRNMTWAPSTGPGEERVHTSTKTVPAKTSSKPAAHSTSRPLQVQSLVTVRAASAQDAADIIAAALTRRSAMEVEGRAHCHLGHAIVRITWTSPPAGLATVSTPNIGMRIKRDTASAGSGLAAPQRAFSGAATPAMRTLTLVDCCSSAAAGLLPERWSSAAKLGSMSLGRALSNLHRGEAAMRLRESQLTRSLIGSTDSVLFLACLGGTHDLPISELLSSSINNVRSSSNSWAGASLGAPPSPSAMAAAADEATLQLVRSLTCRHSSKESSSTVAPDAAAAVIRTAATGVDDLGRSSSFPSGSNAHSLEGLKTGGEVSGRSHPLLMRRGKQMLLMSPPPPLILPDTLIPLPGQCSSPCSASFHSPDTLQEGQALDPLLSTYADSTLSAPRTPSSASSMYSFSSRKSMNKGNTAPGGVVPGLRPRWLPGSRIPRPPGAVSPLASPFNSLQQETSSRAPVKAPTDPQRLDQLQLSVAEQLAEESIALAQLTLRRKFNPPGKDSRTNGYHSQQVLGGRPSTLLPFPTTPSPSKRHAIVSASPSTSSSLFPLPNSALSAADTASVVDAASRMKMNSPHKLHPYQGARAGGSPLNRQNLTFISPSNPSSGSANRLKPMHERHPSAPARSSRWGSAGRPYYPRQPASSLHQGHAAHQGGRKHYIGALASRLAGGVGNTLSSELNRRRSRSALSALYRHLPSGPNRARLEEQYMVLLDEFQQFQKLPRLRSIESGISARTLVLHTEGAAVCTAGSTNGEASAVTPLHGSTFSWIRCSPKENVSSNPCVRVGLDGVVEEDEMCHPRALGMAGEKSEGSFAGFKTSTSDTVPSLRFHLQAGDDDTRIPAEQGAGDRKQQVNLTTVNLAGRRTVNVLAANAHGYNKEEEEEDSLFTLHVPQALFSDTSHVDNISAAPTEYHSKRPSAKHAPSQSLHQSSTPFHTPLNLLPHSSSASTRENAASHLRPHHPLPRNQPILSHLDPQRPHQPILSHLDPQRSHQPLDHMLPSLKRNPHEPQQLRSQGLEASSHKALDNDLISLVLTDRCSKSGKGLKTQARISGLLPLKHAEGRPGAPAPAPAPVFTPQAPLSLAMRQQLALQKHLSRTAAPSLVSKGREQQQQQLGVRVTTPEGHPTCRVSKSPYEQQLRVPAGRYSVASRSDSLVFSVGSELPCTSVLVDKGVLQQQQQPLWAGASSACTGLGLLPSLSPDARPLPLPQQLQLQHVWNPYSEVKFDDKRSSGGTAVPCTAPQEPSTLNNHVPSHQSCAHAPADAATTYFHTANPINIAQQGAHNFCSKKQKKFEVSAAALLRADGLSRDPPAAMMVSAFTVLQVQSAEDDVQPAPLPSLTVASTDHLLLQGTDELPAPLPPCTMASADHLLLQGIDELPAPLPPCTMASADHLLLQGTDELPAPLPSSTVASTDHLLLQGTYELPNGEVLRRAAVFESLVTSHSSHSSLDHYAPSSAAISIITSKQYKQPTNQYLASLSQSAKSDDYQGGFTKSDTNVRNAMPLPAVLFGGCNEETQTHKPLKIMKDAMFGSSNHETPAAALELLEPIMVKDGTSQPAAAEPSQTYTASSTSPRTALPTSRLAAVAASSSKENVEGMQQSVVSLMRDRGLLDLDEDSDVVCLYSDAGDGGLEVSGTTTTLEVLTSTTTLTQRAVGIMMMDGNGTRTQQMISTRGNLAVDHKTTAAAAALPPQPIMTNYRKALHQEYSTSSSMPSPEIPAASMMTVNKHSAVSSGNAESVTSTVVSSGTADTADPSSMMMRKSTSSMMRKPFVWLDKMMTRMRSRRYSQQDVSELSY</sequence>
<evidence type="ECO:0000313" key="3">
    <source>
        <dbReference type="Proteomes" id="UP000232323"/>
    </source>
</evidence>
<dbReference type="Proteomes" id="UP000232323">
    <property type="component" value="Unassembled WGS sequence"/>
</dbReference>
<protein>
    <submittedName>
        <fullName evidence="2">Uncharacterized protein</fullName>
    </submittedName>
</protein>
<gene>
    <name evidence="2" type="ORF">CEUSTIGMA_g8463.t1</name>
</gene>
<feature type="region of interest" description="Disordered" evidence="1">
    <location>
        <begin position="573"/>
        <end position="624"/>
    </location>
</feature>
<feature type="compositionally biased region" description="Polar residues" evidence="1">
    <location>
        <begin position="75"/>
        <end position="88"/>
    </location>
</feature>
<dbReference type="InterPro" id="IPR036961">
    <property type="entry name" value="Kinesin_motor_dom_sf"/>
</dbReference>
<feature type="region of interest" description="Disordered" evidence="1">
    <location>
        <begin position="373"/>
        <end position="398"/>
    </location>
</feature>
<feature type="region of interest" description="Disordered" evidence="1">
    <location>
        <begin position="651"/>
        <end position="731"/>
    </location>
</feature>